<dbReference type="Gene3D" id="1.10.418.10">
    <property type="entry name" value="Calponin-like domain"/>
    <property type="match status" value="1"/>
</dbReference>
<feature type="region of interest" description="Disordered" evidence="5">
    <location>
        <begin position="1062"/>
        <end position="1085"/>
    </location>
</feature>
<dbReference type="CDD" id="cd01366">
    <property type="entry name" value="KISc_C_terminal"/>
    <property type="match status" value="1"/>
</dbReference>
<dbReference type="PROSITE" id="PS50021">
    <property type="entry name" value="CH"/>
    <property type="match status" value="1"/>
</dbReference>
<dbReference type="AlphaFoldDB" id="A0A8T2QW59"/>
<dbReference type="PRINTS" id="PR00380">
    <property type="entry name" value="KINESINHEAVY"/>
</dbReference>
<evidence type="ECO:0000313" key="9">
    <source>
        <dbReference type="Proteomes" id="UP000825935"/>
    </source>
</evidence>
<reference evidence="8" key="1">
    <citation type="submission" date="2021-08" db="EMBL/GenBank/DDBJ databases">
        <title>WGS assembly of Ceratopteris richardii.</title>
        <authorList>
            <person name="Marchant D.B."/>
            <person name="Chen G."/>
            <person name="Jenkins J."/>
            <person name="Shu S."/>
            <person name="Leebens-Mack J."/>
            <person name="Grimwood J."/>
            <person name="Schmutz J."/>
            <person name="Soltis P."/>
            <person name="Soltis D."/>
            <person name="Chen Z.-H."/>
        </authorList>
    </citation>
    <scope>NUCLEOTIDE SEQUENCE</scope>
    <source>
        <strain evidence="8">Whitten #5841</strain>
        <tissue evidence="8">Leaf</tissue>
    </source>
</reference>
<dbReference type="SMART" id="SM00129">
    <property type="entry name" value="KISc"/>
    <property type="match status" value="1"/>
</dbReference>
<evidence type="ECO:0000259" key="7">
    <source>
        <dbReference type="PROSITE" id="PS50067"/>
    </source>
</evidence>
<dbReference type="PANTHER" id="PTHR47972">
    <property type="entry name" value="KINESIN-LIKE PROTEIN KLP-3"/>
    <property type="match status" value="1"/>
</dbReference>
<evidence type="ECO:0000256" key="5">
    <source>
        <dbReference type="SAM" id="MobiDB-lite"/>
    </source>
</evidence>
<dbReference type="GO" id="GO:0005524">
    <property type="term" value="F:ATP binding"/>
    <property type="evidence" value="ECO:0007669"/>
    <property type="project" value="UniProtKB-UniRule"/>
</dbReference>
<keyword evidence="4" id="KW-0067">ATP-binding</keyword>
<dbReference type="PANTHER" id="PTHR47972:SF28">
    <property type="entry name" value="KINESIN-LIKE PROTEIN KLP-3"/>
    <property type="match status" value="1"/>
</dbReference>
<feature type="region of interest" description="Disordered" evidence="5">
    <location>
        <begin position="874"/>
        <end position="894"/>
    </location>
</feature>
<dbReference type="OrthoDB" id="3176171at2759"/>
<keyword evidence="4" id="KW-0547">Nucleotide-binding</keyword>
<feature type="domain" description="Kinesin motor" evidence="7">
    <location>
        <begin position="442"/>
        <end position="770"/>
    </location>
</feature>
<dbReference type="GO" id="GO:0007018">
    <property type="term" value="P:microtubule-based movement"/>
    <property type="evidence" value="ECO:0007669"/>
    <property type="project" value="InterPro"/>
</dbReference>
<dbReference type="FunFam" id="1.10.418.10:FF:000073">
    <property type="entry name" value="Kinesin-like protein KIN-14L"/>
    <property type="match status" value="1"/>
</dbReference>
<organism evidence="8 9">
    <name type="scientific">Ceratopteris richardii</name>
    <name type="common">Triangle waterfern</name>
    <dbReference type="NCBI Taxonomy" id="49495"/>
    <lineage>
        <taxon>Eukaryota</taxon>
        <taxon>Viridiplantae</taxon>
        <taxon>Streptophyta</taxon>
        <taxon>Embryophyta</taxon>
        <taxon>Tracheophyta</taxon>
        <taxon>Polypodiopsida</taxon>
        <taxon>Polypodiidae</taxon>
        <taxon>Polypodiales</taxon>
        <taxon>Pteridineae</taxon>
        <taxon>Pteridaceae</taxon>
        <taxon>Parkerioideae</taxon>
        <taxon>Ceratopteris</taxon>
    </lineage>
</organism>
<protein>
    <submittedName>
        <fullName evidence="8">Uncharacterized protein</fullName>
    </submittedName>
</protein>
<gene>
    <name evidence="8" type="ORF">KP509_31G000200</name>
</gene>
<dbReference type="GO" id="GO:0008017">
    <property type="term" value="F:microtubule binding"/>
    <property type="evidence" value="ECO:0007669"/>
    <property type="project" value="InterPro"/>
</dbReference>
<dbReference type="CDD" id="cd21203">
    <property type="entry name" value="CH_AtKIN14-like"/>
    <property type="match status" value="1"/>
</dbReference>
<dbReference type="GO" id="GO:0015630">
    <property type="term" value="C:microtubule cytoskeleton"/>
    <property type="evidence" value="ECO:0007669"/>
    <property type="project" value="TreeGrafter"/>
</dbReference>
<keyword evidence="2" id="KW-0934">Plastid</keyword>
<dbReference type="FunFam" id="3.40.850.10:FF:000111">
    <property type="entry name" value="p-loop nucleoside triphosphate hydrolase superfamily protein with CH (Calponin Homology) domain"/>
    <property type="match status" value="1"/>
</dbReference>
<dbReference type="EMBL" id="CM035436">
    <property type="protein sequence ID" value="KAH7287850.1"/>
    <property type="molecule type" value="Genomic_DNA"/>
</dbReference>
<sequence>MLQECIPLEPIDARQNGLSIVTTSQKTQTPIGGTPQYNRGVFRGQKGLTLRELEMTAEGYRDELLQTPCGGVNDTHLASRKATEAAERRYQAASWLQEMVGPIDLSTEPSEEELRSCLQNGIVLCNLINKVNPGAVLKIADHSSLSAPPDGVVPLTAFQYFENVRNFLTAVEEMKLPSFDASDLEKGSLQTGGSTKVVDCILSIKAFNEWQQAGGQGFWRLGGTFRTPASSKTPSSRPRLACSWLGSGRTSDTIVLSGSKNKEFMMEAESGCVDSSWVEDVCKRFVDAFMARSSNFDEMTSLESSNADINMPRETLLNMVAAVLHDKNPEEAAEFVECILKKVLQEFQHRIVQHKGQEMEGINCIHGGDAHKREVQNNELNEIKTILERTKVQFQDFKSSWEREMESLSLRMHGLSQAASEYHKVAAENRELYNQIQDLKGNIRVYCRVRPFLPGQNNGKSTVEFTGGKGSIVIANPMKPGKEHRKSFMFNKVFGPSASQEEVFLDTQPLIRSILDGYNVCIFAYGQTGSGKTYTMSGPNNPSPSDWGVNFRALHDLFKISQQRKDLIKYEVAVQMMEIYNEQVRDLLCSDSVNRKLEIRNNSQQNGLNVPDASLLPVCSIQDVMELMNLGSKNRAVGSTAMNERSSRSHSVLTIHVRGVELASRDVLRGCLHLVDLAGSERVDKSEVIGERLREAQHINKSLSALGDVIAALAQKSPHIPYRNSKLTQLLQDSLGGQAKTLMFVHVSPDEDSYGETISTLKFAERAATVELGAAQSNKESGELKDLRDQINMLRDALCKKEGELDRCQKELRMKNSEILLEKQRVKQSVSPSHSGLQAPGLGNLRSPLEEVGNTEIYRSPSMAQKSMPVLSLRKSSSLRQDSSLGSPKFEEEAASTEVCRSASMLQKSMQIVGLKKSNSVRQDSSLGLSRFEEECLKRRAYQNASSITIPELLADSGDSISTKKARASHEGVRVSPIPNNRYDAVESSIDIQLSNDLTDSVAQTYTAPDGSSDVNVSARKRLETEGSSSLIHEEYAEAESRRTGMSQQISDVRTSKIGFGKRRQDTERRHGSHHQAGHIAKKPITAVETADGARKAGRSFSQSKLLKAIKRTTEAERKQNNVLL</sequence>
<dbReference type="PROSITE" id="PS50067">
    <property type="entry name" value="KINESIN_MOTOR_2"/>
    <property type="match status" value="1"/>
</dbReference>
<name>A0A8T2QW59_CERRI</name>
<dbReference type="InterPro" id="IPR036872">
    <property type="entry name" value="CH_dom_sf"/>
</dbReference>
<dbReference type="SUPFAM" id="SSF47576">
    <property type="entry name" value="Calponin-homology domain, CH-domain"/>
    <property type="match status" value="1"/>
</dbReference>
<dbReference type="Proteomes" id="UP000825935">
    <property type="component" value="Chromosome 31"/>
</dbReference>
<keyword evidence="3 4" id="KW-0505">Motor protein</keyword>
<dbReference type="SMART" id="SM00033">
    <property type="entry name" value="CH"/>
    <property type="match status" value="1"/>
</dbReference>
<proteinExistence type="inferred from homology"/>
<keyword evidence="2" id="KW-0150">Chloroplast</keyword>
<evidence type="ECO:0000259" key="6">
    <source>
        <dbReference type="PROSITE" id="PS50021"/>
    </source>
</evidence>
<dbReference type="InterPro" id="IPR001715">
    <property type="entry name" value="CH_dom"/>
</dbReference>
<dbReference type="Pfam" id="PF00225">
    <property type="entry name" value="Kinesin"/>
    <property type="match status" value="1"/>
</dbReference>
<keyword evidence="9" id="KW-1185">Reference proteome</keyword>
<evidence type="ECO:0000256" key="3">
    <source>
        <dbReference type="ARBA" id="ARBA00023175"/>
    </source>
</evidence>
<dbReference type="InterPro" id="IPR027640">
    <property type="entry name" value="Kinesin-like_fam"/>
</dbReference>
<dbReference type="InterPro" id="IPR001752">
    <property type="entry name" value="Kinesin_motor_dom"/>
</dbReference>
<dbReference type="Pfam" id="PF00307">
    <property type="entry name" value="CH"/>
    <property type="match status" value="1"/>
</dbReference>
<dbReference type="InterPro" id="IPR036961">
    <property type="entry name" value="Kinesin_motor_dom_sf"/>
</dbReference>
<dbReference type="GO" id="GO:0003777">
    <property type="term" value="F:microtubule motor activity"/>
    <property type="evidence" value="ECO:0007669"/>
    <property type="project" value="InterPro"/>
</dbReference>
<dbReference type="FunFam" id="3.40.850.10:FF:000178">
    <property type="entry name" value="Kinesin-related protein3"/>
    <property type="match status" value="1"/>
</dbReference>
<feature type="compositionally biased region" description="Low complexity" evidence="5">
    <location>
        <begin position="874"/>
        <end position="887"/>
    </location>
</feature>
<feature type="region of interest" description="Disordered" evidence="5">
    <location>
        <begin position="824"/>
        <end position="848"/>
    </location>
</feature>
<comment type="caution">
    <text evidence="8">The sequence shown here is derived from an EMBL/GenBank/DDBJ whole genome shotgun (WGS) entry which is preliminary data.</text>
</comment>
<dbReference type="OMA" id="WEACELA"/>
<feature type="binding site" evidence="4">
    <location>
        <begin position="526"/>
        <end position="533"/>
    </location>
    <ligand>
        <name>ATP</name>
        <dbReference type="ChEBI" id="CHEBI:30616"/>
    </ligand>
</feature>
<evidence type="ECO:0000313" key="8">
    <source>
        <dbReference type="EMBL" id="KAH7287850.1"/>
    </source>
</evidence>
<evidence type="ECO:0000256" key="1">
    <source>
        <dbReference type="ARBA" id="ARBA00010899"/>
    </source>
</evidence>
<dbReference type="InterPro" id="IPR027417">
    <property type="entry name" value="P-loop_NTPase"/>
</dbReference>
<feature type="compositionally biased region" description="Basic residues" evidence="5">
    <location>
        <begin position="1071"/>
        <end position="1082"/>
    </location>
</feature>
<comment type="similarity">
    <text evidence="1">Belongs to the TRAFAC class myosin-kinesin ATPase superfamily. Kinesin family. KIN-14 subfamily.</text>
</comment>
<feature type="domain" description="Calponin-homology (CH)" evidence="6">
    <location>
        <begin position="86"/>
        <end position="209"/>
    </location>
</feature>
<dbReference type="Gene3D" id="3.40.850.10">
    <property type="entry name" value="Kinesin motor domain"/>
    <property type="match status" value="1"/>
</dbReference>
<accession>A0A8T2QW59</accession>
<evidence type="ECO:0000256" key="2">
    <source>
        <dbReference type="ARBA" id="ARBA00022528"/>
    </source>
</evidence>
<evidence type="ECO:0000256" key="4">
    <source>
        <dbReference type="PROSITE-ProRule" id="PRU00283"/>
    </source>
</evidence>
<feature type="compositionally biased region" description="Polar residues" evidence="5">
    <location>
        <begin position="827"/>
        <end position="836"/>
    </location>
</feature>
<dbReference type="SUPFAM" id="SSF52540">
    <property type="entry name" value="P-loop containing nucleoside triphosphate hydrolases"/>
    <property type="match status" value="1"/>
</dbReference>